<dbReference type="EMBL" id="AC025270">
    <property type="status" value="NOT_ANNOTATED_CDS"/>
    <property type="molecule type" value="Genomic_DNA"/>
</dbReference>
<accession>H0YMS5</accession>
<name>H0YMS5_HUMAN</name>
<dbReference type="Proteomes" id="UP000005640">
    <property type="component" value="Chromosome 15"/>
</dbReference>
<dbReference type="Antibodypedia" id="63580">
    <property type="antibodies" value="72 antibodies from 13 providers"/>
</dbReference>
<proteinExistence type="predicted"/>
<reference evidence="1 2" key="1">
    <citation type="journal article" date="2001" name="Nature">
        <title>Initial sequencing and analysis of the human genome.</title>
        <authorList>
            <consortium name="International Human Genome Sequencing Consortium"/>
            <person name="Lander E.S."/>
            <person name="Linton L.M."/>
            <person name="Birren B."/>
            <person name="Nusbaum C."/>
            <person name="Zody M.C."/>
            <person name="Baldwin J."/>
            <person name="Devon K."/>
            <person name="Dewar K."/>
            <person name="Doyle M."/>
            <person name="FitzHugh W."/>
            <person name="Funke R."/>
            <person name="Gage D."/>
            <person name="Harris K."/>
            <person name="Heaford A."/>
            <person name="Howland J."/>
            <person name="Kann L."/>
            <person name="Lehoczky J."/>
            <person name="LeVine R."/>
            <person name="McEwan P."/>
            <person name="McKernan K."/>
            <person name="Meldrim J."/>
            <person name="Mesirov J.P."/>
            <person name="Miranda C."/>
            <person name="Morris W."/>
            <person name="Naylor J."/>
            <person name="Raymond C."/>
            <person name="Rosetti M."/>
            <person name="Santos R."/>
            <person name="Sheridan A."/>
            <person name="Sougnez C."/>
            <person name="Stange-Thomann N."/>
            <person name="Stojanovic N."/>
            <person name="Subramanian A."/>
            <person name="Wyman D."/>
            <person name="Rogers J."/>
            <person name="Sulston J."/>
            <person name="Ainscough R."/>
            <person name="Beck S."/>
            <person name="Bentley D."/>
            <person name="Burton J."/>
            <person name="Clee C."/>
            <person name="Carter N."/>
            <person name="Coulson A."/>
            <person name="Deadman R."/>
            <person name="Deloukas P."/>
            <person name="Dunham A."/>
            <person name="Dunham I."/>
            <person name="Durbin R."/>
            <person name="French L."/>
            <person name="Grafham D."/>
            <person name="Gregory S."/>
            <person name="Hubbard T."/>
            <person name="Humphray S."/>
            <person name="Hunt A."/>
            <person name="Jones M."/>
            <person name="Lloyd C."/>
            <person name="McMurray A."/>
            <person name="Matthews L."/>
            <person name="Mercer S."/>
            <person name="Milne S."/>
            <person name="Mullikin J.C."/>
            <person name="Mungall A."/>
            <person name="Plumb R."/>
            <person name="Ross M."/>
            <person name="Shownkeen R."/>
            <person name="Sims S."/>
            <person name="Waterston R.H."/>
            <person name="Wilson R.K."/>
            <person name="Hillier L.W."/>
            <person name="McPherson J.D."/>
            <person name="Marra M.A."/>
            <person name="Mardis E.R."/>
            <person name="Fulton L.A."/>
            <person name="Chinwalla A.T."/>
            <person name="Pepin K.H."/>
            <person name="Gish W.R."/>
            <person name="Chissoe S.L."/>
            <person name="Wendl M.C."/>
            <person name="Delehaunty K.D."/>
            <person name="Miner T.L."/>
            <person name="Delehaunty A."/>
            <person name="Kramer J.B."/>
            <person name="Cook L.L."/>
            <person name="Fulton R.S."/>
            <person name="Johnson D.L."/>
            <person name="Minx P.J."/>
            <person name="Clifton S.W."/>
            <person name="Hawkins T."/>
            <person name="Branscomb E."/>
            <person name="Predki P."/>
            <person name="Richardson P."/>
            <person name="Wenning S."/>
            <person name="Slezak T."/>
            <person name="Doggett N."/>
            <person name="Cheng J.F."/>
            <person name="Olsen A."/>
            <person name="Lucas S."/>
            <person name="Elkin C."/>
            <person name="Uberbacher E."/>
            <person name="Frazier M."/>
            <person name="Gibbs R.A."/>
            <person name="Muzny D.M."/>
            <person name="Scherer S.E."/>
            <person name="Bouck J.B."/>
            <person name="Sodergren E.J."/>
            <person name="Worley K.C."/>
            <person name="Rives C.M."/>
            <person name="Gorrell J.H."/>
            <person name="Metzker M.L."/>
            <person name="Naylor S.L."/>
            <person name="Kucherlapati R.S."/>
            <person name="Nelson D.L."/>
            <person name="Weinstock G.M."/>
            <person name="Sakaki Y."/>
            <person name="Fujiyama A."/>
            <person name="Hattori M."/>
            <person name="Yada T."/>
            <person name="Toyoda A."/>
            <person name="Itoh T."/>
            <person name="Kawagoe C."/>
            <person name="Watanabe H."/>
            <person name="Totoki Y."/>
            <person name="Taylor T."/>
            <person name="Weissenbach J."/>
            <person name="Heilig R."/>
            <person name="Saurin W."/>
            <person name="Artiguenave F."/>
            <person name="Brottier P."/>
            <person name="Bruls T."/>
            <person name="Pelletier E."/>
            <person name="Robert C."/>
            <person name="Wincker P."/>
            <person name="Smith D.R."/>
            <person name="Doucette-Stamm L."/>
            <person name="Rubenfield M."/>
            <person name="Weinstock K."/>
            <person name="Lee H.M."/>
            <person name="Dubois J."/>
            <person name="Rosenthal A."/>
            <person name="Platzer M."/>
            <person name="Nyakatura G."/>
            <person name="Taudien S."/>
            <person name="Rump A."/>
            <person name="Yang H."/>
            <person name="Yu J."/>
            <person name="Wang J."/>
            <person name="Huang G."/>
            <person name="Gu J."/>
            <person name="Hood L."/>
            <person name="Rowen L."/>
            <person name="Madan A."/>
            <person name="Qin S."/>
            <person name="Davis R.W."/>
            <person name="Federspiel N.A."/>
            <person name="Abola A.P."/>
            <person name="Proctor M.J."/>
            <person name="Myers R.M."/>
            <person name="Schmutz J."/>
            <person name="Dickson M."/>
            <person name="Grimwood J."/>
            <person name="Cox D.R."/>
            <person name="Olson M.V."/>
            <person name="Kaul R."/>
            <person name="Raymond C."/>
            <person name="Shimizu N."/>
            <person name="Kawasaki K."/>
            <person name="Minoshima S."/>
            <person name="Evans G.A."/>
            <person name="Athanasiou M."/>
            <person name="Schultz R."/>
            <person name="Roe B.A."/>
            <person name="Chen F."/>
            <person name="Pan H."/>
            <person name="Ramser J."/>
            <person name="Lehrach H."/>
            <person name="Reinhardt R."/>
            <person name="McCombie W.R."/>
            <person name="de la Bastide M."/>
            <person name="Dedhia N."/>
            <person name="Blocker H."/>
            <person name="Hornischer K."/>
            <person name="Nordsiek G."/>
            <person name="Agarwala R."/>
            <person name="Aravind L."/>
            <person name="Bailey J.A."/>
            <person name="Bateman A."/>
            <person name="Batzoglou S."/>
            <person name="Birney E."/>
            <person name="Bork P."/>
            <person name="Brown D.G."/>
            <person name="Burge C.B."/>
            <person name="Cerutti L."/>
            <person name="Chen H.C."/>
            <person name="Church D."/>
            <person name="Clamp M."/>
            <person name="Copley R.R."/>
            <person name="Doerks T."/>
            <person name="Eddy S.R."/>
            <person name="Eichler E.E."/>
            <person name="Furey T.S."/>
            <person name="Galagan J."/>
            <person name="Gilbert J.G."/>
            <person name="Harmon C."/>
            <person name="Hayashizaki Y."/>
            <person name="Haussler D."/>
            <person name="Hermjakob H."/>
            <person name="Hokamp K."/>
            <person name="Jang W."/>
            <person name="Johnson L.S."/>
            <person name="Jones T.A."/>
            <person name="Kasif S."/>
            <person name="Kaspryzk A."/>
            <person name="Kennedy S."/>
            <person name="Kent W.J."/>
            <person name="Kitts P."/>
            <person name="Koonin E.V."/>
            <person name="Korf I."/>
            <person name="Kulp D."/>
            <person name="Lancet D."/>
            <person name="Lowe T.M."/>
            <person name="McLysaght A."/>
            <person name="Mikkelsen T."/>
            <person name="Moran J.V."/>
            <person name="Mulder N."/>
            <person name="Pollara V.J."/>
            <person name="Ponting C.P."/>
            <person name="Schuler G."/>
            <person name="Schultz J."/>
            <person name="Slater G."/>
            <person name="Smit A.F."/>
            <person name="Stupka E."/>
            <person name="Szustakowski J."/>
            <person name="Thierry-Mieg D."/>
            <person name="Thierry-Mieg J."/>
            <person name="Wagner L."/>
            <person name="Wallis J."/>
            <person name="Wheeler R."/>
            <person name="Williams A."/>
            <person name="Wolf Y.I."/>
            <person name="Wolfe K.H."/>
            <person name="Yang S.P."/>
            <person name="Yeh R.F."/>
            <person name="Collins F."/>
            <person name="Guyer M.S."/>
            <person name="Peterson J."/>
            <person name="Felsenfeld A."/>
            <person name="Wetterstrand K.A."/>
            <person name="Patrinos A."/>
            <person name="Morgan M.J."/>
            <person name="de Jong P."/>
            <person name="Catanese J.J."/>
            <person name="Osoegawa K."/>
            <person name="Shizuya H."/>
            <person name="Choi S."/>
            <person name="Chen Y.J."/>
        </authorList>
    </citation>
    <scope>NUCLEOTIDE SEQUENCE [LARGE SCALE GENOMIC DNA]</scope>
</reference>
<reference evidence="1" key="5">
    <citation type="submission" date="2025-09" db="UniProtKB">
        <authorList>
            <consortium name="Ensembl"/>
        </authorList>
    </citation>
    <scope>IDENTIFICATION</scope>
</reference>
<dbReference type="UCSC" id="uc059iqf.1">
    <property type="organism name" value="human"/>
</dbReference>
<dbReference type="OrthoDB" id="8251691at2759"/>
<dbReference type="HOGENOM" id="CLU_1673227_0_0_1"/>
<feature type="non-terminal residue" evidence="1">
    <location>
        <position position="1"/>
    </location>
</feature>
<evidence type="ECO:0000313" key="1">
    <source>
        <dbReference type="Ensembl" id="ENSP00000453723.1"/>
    </source>
</evidence>
<dbReference type="EMBL" id="AC009996">
    <property type="status" value="NOT_ANNOTATED_CDS"/>
    <property type="molecule type" value="Genomic_DNA"/>
</dbReference>
<dbReference type="VEuPathDB" id="HostDB:ENSG00000229474"/>
<dbReference type="AlphaFoldDB" id="H0YMS5"/>
<dbReference type="GeneTree" id="ENSGT00520000055649"/>
<dbReference type="Bgee" id="ENSG00000229474">
    <property type="expression patterns" value="Expressed in granulocyte and 107 other cell types or tissues"/>
</dbReference>
<dbReference type="ChiTaRS" id="PATL2">
    <property type="organism name" value="human"/>
</dbReference>
<dbReference type="Ensembl" id="ENST00000558809.1">
    <property type="protein sequence ID" value="ENSP00000453723.1"/>
    <property type="gene ID" value="ENSG00000229474.8"/>
</dbReference>
<gene>
    <name evidence="1" type="primary">PATL2</name>
</gene>
<evidence type="ECO:0000313" key="2">
    <source>
        <dbReference type="Proteomes" id="UP000005640"/>
    </source>
</evidence>
<dbReference type="ExpressionAtlas" id="H0YMS5">
    <property type="expression patterns" value="baseline and differential"/>
</dbReference>
<dbReference type="OpenTargets" id="ENSG00000229474"/>
<protein>
    <submittedName>
        <fullName evidence="1">PAT1 homolog 2</fullName>
    </submittedName>
</protein>
<sequence length="158" mass="17348">QALQMLFKPLGKCISHLTLHELLQGLQGLTLLPPGSSERPVTVVLQNQDRHGGSDCLGDSPNAYSLSGRTPSFPQQPTSPVLSPRGQTIGSAAGGQDGVCLDLLICLFWNTCMWEVESSDTSYIDYVYRDPESLKTFLMPLYIGEPFPIFISFLQKSK</sequence>
<dbReference type="HGNC" id="HGNC:33630">
    <property type="gene designation" value="PATL2"/>
</dbReference>
<keyword evidence="2" id="KW-1185">Reference proteome</keyword>
<reference evidence="1" key="4">
    <citation type="submission" date="2025-08" db="UniProtKB">
        <authorList>
            <consortium name="Ensembl"/>
        </authorList>
    </citation>
    <scope>IDENTIFICATION</scope>
</reference>
<reference evidence="1 2" key="2">
    <citation type="journal article" date="2004" name="Nature">
        <title>Finishing the euchromatic sequence of the human genome.</title>
        <authorList>
            <consortium name="International Human Genome Sequencing Consortium"/>
        </authorList>
    </citation>
    <scope>NUCLEOTIDE SEQUENCE [LARGE SCALE GENOMIC DNA]</scope>
</reference>
<dbReference type="Ensembl" id="ENST00000558809.1">
    <property type="protein sequence ID" value="ENSP00000453723.1"/>
    <property type="gene ID" value="ENSG00000229474.9"/>
</dbReference>
<reference evidence="1 2" key="3">
    <citation type="journal article" date="2006" name="Nature">
        <title>Analysis of the DNA sequence and duplication history of human chromosome 15.</title>
        <authorList>
            <person name="Zody M.C."/>
            <person name="Garber M."/>
            <person name="Sharpe T."/>
            <person name="Young S.K."/>
            <person name="Rowen L."/>
            <person name="O'Neill K."/>
            <person name="Whittaker C.A."/>
            <person name="Kamal M."/>
            <person name="Chang J.L."/>
            <person name="Cuomo C.A."/>
            <person name="Dewar K."/>
            <person name="FitzGerald M.G."/>
            <person name="Kodira C.D."/>
            <person name="Madan A."/>
            <person name="Qin S."/>
            <person name="Yang X."/>
            <person name="Abbasi N."/>
            <person name="Abouelleil A."/>
            <person name="Arachchi H.M."/>
            <person name="Baradarani L."/>
            <person name="Birditt B."/>
            <person name="Bloom S."/>
            <person name="Bloom T."/>
            <person name="Borowsky M.L."/>
            <person name="Burke J."/>
            <person name="Butler J."/>
            <person name="Cook A."/>
            <person name="DeArellano K."/>
            <person name="DeCaprio D."/>
            <person name="Dorris L.III."/>
            <person name="Dors M."/>
            <person name="Eichler E.E."/>
            <person name="Engels R."/>
            <person name="Fahey J."/>
            <person name="Fleetwood P."/>
            <person name="Friedman C."/>
            <person name="Gearin G."/>
            <person name="Hall J.L."/>
            <person name="Hensley G."/>
            <person name="Johnson E."/>
            <person name="Jones C."/>
            <person name="Kamat A."/>
            <person name="Kaur A."/>
            <person name="Locke D.P."/>
            <person name="Madan A."/>
            <person name="Munson G."/>
            <person name="Jaffe D.B."/>
            <person name="Lui A."/>
            <person name="Macdonald P."/>
            <person name="Mauceli E."/>
            <person name="Naylor J.W."/>
            <person name="Nesbitt R."/>
            <person name="Nicol R."/>
            <person name="O'Leary S.B."/>
            <person name="Ratcliffe A."/>
            <person name="Rounsley S."/>
            <person name="She X."/>
            <person name="Sneddon K.M."/>
            <person name="Stewart S."/>
            <person name="Sougnez C."/>
            <person name="Stone S.M."/>
            <person name="Topham K."/>
            <person name="Vincent D."/>
            <person name="Wang S."/>
            <person name="Zimmer A.R."/>
            <person name="Birren B.W."/>
            <person name="Hood L."/>
            <person name="Lander E.S."/>
            <person name="Nusbaum C."/>
        </authorList>
    </citation>
    <scope>NUCLEOTIDE SEQUENCE [LARGE SCALE GENOMIC DNA]</scope>
</reference>
<organism evidence="1 2">
    <name type="scientific">Homo sapiens</name>
    <name type="common">Human</name>
    <dbReference type="NCBI Taxonomy" id="9606"/>
    <lineage>
        <taxon>Eukaryota</taxon>
        <taxon>Metazoa</taxon>
        <taxon>Chordata</taxon>
        <taxon>Craniata</taxon>
        <taxon>Vertebrata</taxon>
        <taxon>Euteleostomi</taxon>
        <taxon>Mammalia</taxon>
        <taxon>Eutheria</taxon>
        <taxon>Euarchontoglires</taxon>
        <taxon>Primates</taxon>
        <taxon>Haplorrhini</taxon>
        <taxon>Catarrhini</taxon>
        <taxon>Hominidae</taxon>
        <taxon>Homo</taxon>
    </lineage>
</organism>